<dbReference type="PRINTS" id="PR00036">
    <property type="entry name" value="HTHLACI"/>
</dbReference>
<dbReference type="InterPro" id="IPR028082">
    <property type="entry name" value="Peripla_BP_I"/>
</dbReference>
<evidence type="ECO:0000313" key="6">
    <source>
        <dbReference type="Proteomes" id="UP000002453"/>
    </source>
</evidence>
<reference evidence="5 6" key="1">
    <citation type="journal article" date="2009" name="J. Bacteriol.">
        <title>The genome of Thermosipho africanus TCF52B: lateral genetic connections to the Firmicutes and Archaea.</title>
        <authorList>
            <person name="Nesboe C.L."/>
            <person name="Bapteste E."/>
            <person name="Curtis B."/>
            <person name="Dahle H."/>
            <person name="Lopez P."/>
            <person name="Macleod D."/>
            <person name="Dlutek M."/>
            <person name="Bowman S."/>
            <person name="Zhaxybayeva O."/>
            <person name="Birkeland N.-K."/>
            <person name="Doolittle W.F."/>
        </authorList>
    </citation>
    <scope>NUCLEOTIDE SEQUENCE [LARGE SCALE GENOMIC DNA]</scope>
    <source>
        <strain evidence="5 6">TCF52B</strain>
    </source>
</reference>
<dbReference type="Gene3D" id="1.10.260.40">
    <property type="entry name" value="lambda repressor-like DNA-binding domains"/>
    <property type="match status" value="1"/>
</dbReference>
<dbReference type="PROSITE" id="PS00356">
    <property type="entry name" value="HTH_LACI_1"/>
    <property type="match status" value="1"/>
</dbReference>
<dbReference type="HOGENOM" id="CLU_037628_6_0_0"/>
<dbReference type="Pfam" id="PF00356">
    <property type="entry name" value="LacI"/>
    <property type="match status" value="1"/>
</dbReference>
<dbReference type="InterPro" id="IPR046335">
    <property type="entry name" value="LacI/GalR-like_sensor"/>
</dbReference>
<dbReference type="SMART" id="SM00354">
    <property type="entry name" value="HTH_LACI"/>
    <property type="match status" value="1"/>
</dbReference>
<dbReference type="EMBL" id="CP001185">
    <property type="protein sequence ID" value="ACJ76361.1"/>
    <property type="molecule type" value="Genomic_DNA"/>
</dbReference>
<dbReference type="InterPro" id="IPR000843">
    <property type="entry name" value="HTH_LacI"/>
</dbReference>
<dbReference type="RefSeq" id="WP_012580492.1">
    <property type="nucleotide sequence ID" value="NC_011653.1"/>
</dbReference>
<dbReference type="PANTHER" id="PTHR30146">
    <property type="entry name" value="LACI-RELATED TRANSCRIPTIONAL REPRESSOR"/>
    <property type="match status" value="1"/>
</dbReference>
<dbReference type="SUPFAM" id="SSF47413">
    <property type="entry name" value="lambda repressor-like DNA-binding domains"/>
    <property type="match status" value="1"/>
</dbReference>
<dbReference type="InterPro" id="IPR010982">
    <property type="entry name" value="Lambda_DNA-bd_dom_sf"/>
</dbReference>
<dbReference type="Gene3D" id="3.40.50.2300">
    <property type="match status" value="2"/>
</dbReference>
<dbReference type="eggNOG" id="COG1609">
    <property type="taxonomic scope" value="Bacteria"/>
</dbReference>
<dbReference type="CDD" id="cd01392">
    <property type="entry name" value="HTH_LacI"/>
    <property type="match status" value="1"/>
</dbReference>
<protein>
    <submittedName>
        <fullName evidence="5">Transcriptional regulator, LacI family</fullName>
    </submittedName>
</protein>
<proteinExistence type="predicted"/>
<evidence type="ECO:0000256" key="2">
    <source>
        <dbReference type="ARBA" id="ARBA00023125"/>
    </source>
</evidence>
<dbReference type="PROSITE" id="PS50932">
    <property type="entry name" value="HTH_LACI_2"/>
    <property type="match status" value="1"/>
</dbReference>
<evidence type="ECO:0000313" key="5">
    <source>
        <dbReference type="EMBL" id="ACJ76361.1"/>
    </source>
</evidence>
<organism evidence="5 6">
    <name type="scientific">Thermosipho africanus (strain TCF52B)</name>
    <dbReference type="NCBI Taxonomy" id="484019"/>
    <lineage>
        <taxon>Bacteria</taxon>
        <taxon>Thermotogati</taxon>
        <taxon>Thermotogota</taxon>
        <taxon>Thermotogae</taxon>
        <taxon>Thermotogales</taxon>
        <taxon>Fervidobacteriaceae</taxon>
        <taxon>Thermosipho</taxon>
    </lineage>
</organism>
<dbReference type="Proteomes" id="UP000002453">
    <property type="component" value="Chromosome"/>
</dbReference>
<keyword evidence="1" id="KW-0805">Transcription regulation</keyword>
<feature type="domain" description="HTH lacI-type" evidence="4">
    <location>
        <begin position="2"/>
        <end position="47"/>
    </location>
</feature>
<keyword evidence="6" id="KW-1185">Reference proteome</keyword>
<accession>B7IED4</accession>
<keyword evidence="2" id="KW-0238">DNA-binding</keyword>
<dbReference type="CDD" id="cd06290">
    <property type="entry name" value="PBP1_LacI-like"/>
    <property type="match status" value="1"/>
</dbReference>
<dbReference type="GO" id="GO:0000976">
    <property type="term" value="F:transcription cis-regulatory region binding"/>
    <property type="evidence" value="ECO:0007669"/>
    <property type="project" value="TreeGrafter"/>
</dbReference>
<dbReference type="SUPFAM" id="SSF53822">
    <property type="entry name" value="Periplasmic binding protein-like I"/>
    <property type="match status" value="1"/>
</dbReference>
<dbReference type="OrthoDB" id="47944at2"/>
<dbReference type="PANTHER" id="PTHR30146:SF24">
    <property type="entry name" value="XYLOSE OPERON REGULATORY PROTEIN"/>
    <property type="match status" value="1"/>
</dbReference>
<dbReference type="AlphaFoldDB" id="B7IED4"/>
<name>B7IED4_THEAB</name>
<sequence>MAGIRDVAREANVSIATVSRVINGSDKVSEETRKKVLRAMRKLNFRPKPYFGNNEVFFKTIGVLVPDIRGYHYSDIVMAIESCAFENGFDVILSIPKADIDNEKHILEKYFKRKIDGIIVAELLGGENYIEKFLKSGIPLVVLDFSVEEINFDVVNVDNMMGAYNAIKYLYENGHRKILFIPGPEWSPAANEREKGVKRFLESVDDLEIYYTNIRGYNSQDGKDAIFEYLTKNSLNFTAIFAVNDWTAIGAIDALRIKGIKVPDDVSIIGFDDAPFLDYIEPKLTTVRQPRWELGYTAAQILIERITSKRSRLPRNVVIPPELVIRESVKKIK</sequence>
<dbReference type="GO" id="GO:0003700">
    <property type="term" value="F:DNA-binding transcription factor activity"/>
    <property type="evidence" value="ECO:0007669"/>
    <property type="project" value="TreeGrafter"/>
</dbReference>
<evidence type="ECO:0000256" key="3">
    <source>
        <dbReference type="ARBA" id="ARBA00023163"/>
    </source>
</evidence>
<dbReference type="Pfam" id="PF13377">
    <property type="entry name" value="Peripla_BP_3"/>
    <property type="match status" value="1"/>
</dbReference>
<keyword evidence="3" id="KW-0804">Transcription</keyword>
<dbReference type="KEGG" id="taf:THA_1939"/>
<dbReference type="STRING" id="484019.THA_1939"/>
<evidence type="ECO:0000256" key="1">
    <source>
        <dbReference type="ARBA" id="ARBA00023015"/>
    </source>
</evidence>
<gene>
    <name evidence="5" type="ordered locus">THA_1939</name>
</gene>
<evidence type="ECO:0000259" key="4">
    <source>
        <dbReference type="PROSITE" id="PS50932"/>
    </source>
</evidence>